<gene>
    <name evidence="2" type="ORF">LX64_04903</name>
</gene>
<dbReference type="SUPFAM" id="SSF52540">
    <property type="entry name" value="P-loop containing nucleoside triphosphate hydrolases"/>
    <property type="match status" value="1"/>
</dbReference>
<keyword evidence="3" id="KW-1185">Reference proteome</keyword>
<dbReference type="InterPro" id="IPR003959">
    <property type="entry name" value="ATPase_AAA_core"/>
</dbReference>
<organism evidence="2 3">
    <name type="scientific">Chitinophaga skermanii</name>
    <dbReference type="NCBI Taxonomy" id="331697"/>
    <lineage>
        <taxon>Bacteria</taxon>
        <taxon>Pseudomonadati</taxon>
        <taxon>Bacteroidota</taxon>
        <taxon>Chitinophagia</taxon>
        <taxon>Chitinophagales</taxon>
        <taxon>Chitinophagaceae</taxon>
        <taxon>Chitinophaga</taxon>
    </lineage>
</organism>
<evidence type="ECO:0000259" key="1">
    <source>
        <dbReference type="Pfam" id="PF13304"/>
    </source>
</evidence>
<dbReference type="GO" id="GO:0016887">
    <property type="term" value="F:ATP hydrolysis activity"/>
    <property type="evidence" value="ECO:0007669"/>
    <property type="project" value="InterPro"/>
</dbReference>
<dbReference type="GO" id="GO:0005524">
    <property type="term" value="F:ATP binding"/>
    <property type="evidence" value="ECO:0007669"/>
    <property type="project" value="InterPro"/>
</dbReference>
<dbReference type="AlphaFoldDB" id="A0A327Q1W4"/>
<dbReference type="PANTHER" id="PTHR40396:SF1">
    <property type="entry name" value="ATPASE AAA-TYPE CORE DOMAIN-CONTAINING PROTEIN"/>
    <property type="match status" value="1"/>
</dbReference>
<evidence type="ECO:0000313" key="2">
    <source>
        <dbReference type="EMBL" id="RAI97854.1"/>
    </source>
</evidence>
<accession>A0A327Q1W4</accession>
<name>A0A327Q1W4_9BACT</name>
<reference evidence="2 3" key="1">
    <citation type="submission" date="2018-06" db="EMBL/GenBank/DDBJ databases">
        <title>Genomic Encyclopedia of Archaeal and Bacterial Type Strains, Phase II (KMG-II): from individual species to whole genera.</title>
        <authorList>
            <person name="Goeker M."/>
        </authorList>
    </citation>
    <scope>NUCLEOTIDE SEQUENCE [LARGE SCALE GENOMIC DNA]</scope>
    <source>
        <strain evidence="2 3">DSM 23857</strain>
    </source>
</reference>
<dbReference type="Pfam" id="PF13304">
    <property type="entry name" value="AAA_21"/>
    <property type="match status" value="1"/>
</dbReference>
<dbReference type="OrthoDB" id="9809324at2"/>
<evidence type="ECO:0000313" key="3">
    <source>
        <dbReference type="Proteomes" id="UP000249547"/>
    </source>
</evidence>
<feature type="domain" description="ATPase AAA-type core" evidence="1">
    <location>
        <begin position="49"/>
        <end position="365"/>
    </location>
</feature>
<dbReference type="EMBL" id="QLLL01000013">
    <property type="protein sequence ID" value="RAI97854.1"/>
    <property type="molecule type" value="Genomic_DNA"/>
</dbReference>
<dbReference type="Proteomes" id="UP000249547">
    <property type="component" value="Unassembled WGS sequence"/>
</dbReference>
<comment type="caution">
    <text evidence="2">The sequence shown here is derived from an EMBL/GenBank/DDBJ whole genome shotgun (WGS) entry which is preliminary data.</text>
</comment>
<dbReference type="RefSeq" id="WP_111600287.1">
    <property type="nucleotide sequence ID" value="NZ_QLLL01000013.1"/>
</dbReference>
<dbReference type="Gene3D" id="3.40.50.300">
    <property type="entry name" value="P-loop containing nucleotide triphosphate hydrolases"/>
    <property type="match status" value="1"/>
</dbReference>
<dbReference type="PANTHER" id="PTHR40396">
    <property type="entry name" value="ATPASE-LIKE PROTEIN"/>
    <property type="match status" value="1"/>
</dbReference>
<protein>
    <recommendedName>
        <fullName evidence="1">ATPase AAA-type core domain-containing protein</fullName>
    </recommendedName>
</protein>
<proteinExistence type="predicted"/>
<sequence length="436" mass="50002">MIVNFSVQNFGPIKDKQTLSFEADKSSLLEDYYIIQALDDVRVLKLGLIYGANASGKTTILNALDFLRDLVIEPETKKTETLDFNPFLFDVESSLQNSHISIDLIQNGTRYFYEVEFNRKAIINEELYFYNPKKNNVYKRSTDVEKQLSLITFNSKIEKDKDITKTLAANTLWNNTVLGGFIKTNIEQKHLKDVTDWFANYLKRIIVTQTDLSTYVTARIDNAEIQKETVLNILKQADFNISNILIEKKEEAIPNGFIEFLEKQVKAPSDKLEELKIKGKVTSLNLEFEHTVNKEKYSLPFDLESQGTKRYYGFAGVLSLVIQKPAIFPIDELESSLHPDLFTHFIVSFLINSKKSQIIATTHNREVFNNKDIFRNDAIWFTDKSEKGTTELYSLADFDTSVIRDTTNVYNAYKAGKLGGIPNLGDYFIDIEDEAK</sequence>
<dbReference type="InterPro" id="IPR027417">
    <property type="entry name" value="P-loop_NTPase"/>
</dbReference>